<dbReference type="Proteomes" id="UP001207736">
    <property type="component" value="Unassembled WGS sequence"/>
</dbReference>
<reference evidence="1 4" key="1">
    <citation type="submission" date="2021-11" db="EMBL/GenBank/DDBJ databases">
        <title>Draft genome sequence of Capnocytophaga sp. strain KC07075 isolated from cat oral cavity.</title>
        <authorList>
            <person name="Suzuki M."/>
            <person name="Imaoka K."/>
            <person name="Kimura M."/>
            <person name="Morikawa S."/>
            <person name="Maeda K."/>
        </authorList>
    </citation>
    <scope>NUCLEOTIDE SEQUENCE</scope>
    <source>
        <strain evidence="1">KC07075</strain>
        <strain evidence="2 4">KC07079</strain>
    </source>
</reference>
<evidence type="ECO:0008006" key="5">
    <source>
        <dbReference type="Google" id="ProtNLM"/>
    </source>
</evidence>
<comment type="caution">
    <text evidence="1">The sequence shown here is derived from an EMBL/GenBank/DDBJ whole genome shotgun (WGS) entry which is preliminary data.</text>
</comment>
<organism evidence="1 3">
    <name type="scientific">Capnocytophaga catalasegens</name>
    <dbReference type="NCBI Taxonomy" id="1004260"/>
    <lineage>
        <taxon>Bacteria</taxon>
        <taxon>Pseudomonadati</taxon>
        <taxon>Bacteroidota</taxon>
        <taxon>Flavobacteriia</taxon>
        <taxon>Flavobacteriales</taxon>
        <taxon>Flavobacteriaceae</taxon>
        <taxon>Capnocytophaga</taxon>
    </lineage>
</organism>
<dbReference type="EMBL" id="BQKA01000090">
    <property type="protein sequence ID" value="GJM51657.1"/>
    <property type="molecule type" value="Genomic_DNA"/>
</dbReference>
<proteinExistence type="predicted"/>
<dbReference type="EMBL" id="BQKB01000077">
    <property type="protein sequence ID" value="GJM54222.1"/>
    <property type="molecule type" value="Genomic_DNA"/>
</dbReference>
<evidence type="ECO:0000313" key="4">
    <source>
        <dbReference type="Proteomes" id="UP001208692"/>
    </source>
</evidence>
<name>A0AAV5AWH2_9FLAO</name>
<dbReference type="AlphaFoldDB" id="A0AAV5AWH2"/>
<gene>
    <name evidence="1" type="ORF">RCZ15_26300</name>
    <name evidence="2" type="ORF">RCZ16_25380</name>
</gene>
<evidence type="ECO:0000313" key="1">
    <source>
        <dbReference type="EMBL" id="GJM51657.1"/>
    </source>
</evidence>
<sequence>MKKIVLTILLLLTQIISCKSQINSNNIKNNKMEILDLKKYNSWKNDNDLYDDNETHKYRKKGDERVKICFYKDTIQIEESNIIHPYTNIYVYNRNTKLLITYVKEIYMTEIIYRQYDNIGKLIKEESSNNDYKFSIKDLIEKIRKEYEVNLEDRREGATLNKQQDKEKNWYYEIRIDTKESPLVKKMKYILIDGETGKTLYETFYYPKGRRKSLFDEYLENKKKSKEYFYKNTSYKTFQGKTYTEEEWKAFEQEQWEKYQANRNHKSFWDKLFG</sequence>
<protein>
    <recommendedName>
        <fullName evidence="5">Lipoprotein</fullName>
    </recommendedName>
</protein>
<keyword evidence="4" id="KW-1185">Reference proteome</keyword>
<evidence type="ECO:0000313" key="3">
    <source>
        <dbReference type="Proteomes" id="UP001207736"/>
    </source>
</evidence>
<evidence type="ECO:0000313" key="2">
    <source>
        <dbReference type="EMBL" id="GJM54222.1"/>
    </source>
</evidence>
<dbReference type="Proteomes" id="UP001208692">
    <property type="component" value="Unassembled WGS sequence"/>
</dbReference>
<accession>A0AAV5AWH2</accession>